<dbReference type="InterPro" id="IPR047589">
    <property type="entry name" value="DUF11_rpt"/>
</dbReference>
<sequence length="432" mass="43680">MVISEFSSGRSTWYFRALFAGLALAATASTVGAQNLIINPGFEDLPEDEVSLPPNWGNNIGYSIAPWILGSGNQSNVVKVNGIFDYGTRGPWLDADPATGAGVVQHYLDISGGANDFYQAFAVPTCGGAIPGETREATFSGWFSTRDNRSGTGGITIRAGEGLTGTVLAAATASLSAPVSPQTSASVPWVQIGGTVEVPSGSMVSFVVAMDNDVNFDQAFLSFSSASCATTQLTLAKSWVNASIGDTATVTVARGGSQIGSLPAVADAHTETDASATPVVVYEGEVLELAEVVGAGNASQYDTVFACTGGGVLNGTQLTVGNASDPITCTVTNEGPDADLRVQKTSNVAAVGSGGEVTYTIQVTNDGPYAADGAVVTDPEINGLNCTEAACSPGSGAACPASLTVAQLQAGVAIPVLPVGGEIDITLTCTVQ</sequence>
<protein>
    <submittedName>
        <fullName evidence="3">DUF11 domain-containing protein</fullName>
    </submittedName>
</protein>
<dbReference type="AlphaFoldDB" id="A0A3M6QSC6"/>
<name>A0A3M6QSC6_9BURK</name>
<accession>A0A3M6QSC6</accession>
<organism evidence="3 4">
    <name type="scientific">Corticibacter populi</name>
    <dbReference type="NCBI Taxonomy" id="1550736"/>
    <lineage>
        <taxon>Bacteria</taxon>
        <taxon>Pseudomonadati</taxon>
        <taxon>Pseudomonadota</taxon>
        <taxon>Betaproteobacteria</taxon>
        <taxon>Burkholderiales</taxon>
        <taxon>Comamonadaceae</taxon>
        <taxon>Corticibacter</taxon>
    </lineage>
</organism>
<dbReference type="EMBL" id="RDQO01000003">
    <property type="protein sequence ID" value="RMX05947.1"/>
    <property type="molecule type" value="Genomic_DNA"/>
</dbReference>
<dbReference type="OrthoDB" id="9792021at2"/>
<keyword evidence="4" id="KW-1185">Reference proteome</keyword>
<evidence type="ECO:0000256" key="1">
    <source>
        <dbReference type="SAM" id="SignalP"/>
    </source>
</evidence>
<evidence type="ECO:0000313" key="3">
    <source>
        <dbReference type="EMBL" id="RMX05947.1"/>
    </source>
</evidence>
<reference evidence="3 4" key="1">
    <citation type="submission" date="2018-10" db="EMBL/GenBank/DDBJ databases">
        <title>Draft genome of Cortibacter populi DSM10536.</title>
        <authorList>
            <person name="Bernier A.-M."/>
            <person name="Bernard K."/>
        </authorList>
    </citation>
    <scope>NUCLEOTIDE SEQUENCE [LARGE SCALE GENOMIC DNA]</scope>
    <source>
        <strain evidence="3 4">DSM 105136</strain>
    </source>
</reference>
<dbReference type="NCBIfam" id="TIGR01451">
    <property type="entry name" value="B_ant_repeat"/>
    <property type="match status" value="1"/>
</dbReference>
<evidence type="ECO:0000259" key="2">
    <source>
        <dbReference type="Pfam" id="PF01345"/>
    </source>
</evidence>
<comment type="caution">
    <text evidence="3">The sequence shown here is derived from an EMBL/GenBank/DDBJ whole genome shotgun (WGS) entry which is preliminary data.</text>
</comment>
<feature type="signal peptide" evidence="1">
    <location>
        <begin position="1"/>
        <end position="33"/>
    </location>
</feature>
<gene>
    <name evidence="3" type="ORF">D8I35_12440</name>
</gene>
<evidence type="ECO:0000313" key="4">
    <source>
        <dbReference type="Proteomes" id="UP000278006"/>
    </source>
</evidence>
<dbReference type="Gene3D" id="2.60.120.260">
    <property type="entry name" value="Galactose-binding domain-like"/>
    <property type="match status" value="1"/>
</dbReference>
<dbReference type="Proteomes" id="UP000278006">
    <property type="component" value="Unassembled WGS sequence"/>
</dbReference>
<keyword evidence="1" id="KW-0732">Signal</keyword>
<dbReference type="InterPro" id="IPR001434">
    <property type="entry name" value="OmcB-like_DUF11"/>
</dbReference>
<feature type="chain" id="PRO_5017973765" evidence="1">
    <location>
        <begin position="34"/>
        <end position="432"/>
    </location>
</feature>
<dbReference type="Pfam" id="PF01345">
    <property type="entry name" value="DUF11"/>
    <property type="match status" value="1"/>
</dbReference>
<dbReference type="RefSeq" id="WP_122229700.1">
    <property type="nucleotide sequence ID" value="NZ_RDQO01000003.1"/>
</dbReference>
<proteinExistence type="predicted"/>
<feature type="domain" description="DUF11" evidence="2">
    <location>
        <begin position="339"/>
        <end position="431"/>
    </location>
</feature>